<organism evidence="1 2">
    <name type="scientific">Candidatus Merdiplasma excrementigallinarum</name>
    <dbReference type="NCBI Taxonomy" id="2840864"/>
    <lineage>
        <taxon>Bacteria</taxon>
        <taxon>Bacillati</taxon>
        <taxon>Bacillota</taxon>
        <taxon>Clostridia</taxon>
        <taxon>Lachnospirales</taxon>
        <taxon>Lachnospiraceae</taxon>
        <taxon>Lachnospiraceae incertae sedis</taxon>
        <taxon>Candidatus Merdiplasma</taxon>
    </lineage>
</organism>
<gene>
    <name evidence="1" type="ORF">IAC80_00015</name>
</gene>
<sequence length="504" mass="56581">MNRAKEAVCPYCCKKYSPSNMWFRLERPLTSGEGDGLEQDYVDEKLKAYYMEFEHYDEIGAENAARIKAGGREAVCIDLANEASAVTDLDTRMLDEYGFVTELTYKGQHLTRRLCPHCHNEAVPGAGMYDMKMIGLYGDTFAGKTVFLTVLEALLKGDPRISEYSGSFHGGMAFRGSDEEKENHTRNYEQLIGNKTLFDATMKGMRVPPQSFLFKYKTADNAGRYKELLVVFCDIPGEDTGAVRGLRASGFYLKYVDGILALLDSTRLVNVAPFMKGEADAETNADASGGNAMRAVDAISTLSDYLASTSLGQKIPIPTAVVMTKLDMLKNISDVAADEGYRKFINVPDANSIHISFLNKKVIDNLNKAVKNLVGKLGGQLYCNTVDQCFANYKYFAVSALGKATEKETVSLMGGGETVVKRVKGNLEPFRVTEPFYWLLAQWSCIPYRYREVWMDKKGKKELVEFYYYAWEQNGTANRRLQEIRASKKIKEGKWRCIERDNAI</sequence>
<evidence type="ECO:0000313" key="2">
    <source>
        <dbReference type="Proteomes" id="UP000886889"/>
    </source>
</evidence>
<dbReference type="Gene3D" id="3.40.50.300">
    <property type="entry name" value="P-loop containing nucleotide triphosphate hydrolases"/>
    <property type="match status" value="1"/>
</dbReference>
<proteinExistence type="predicted"/>
<dbReference type="SUPFAM" id="SSF52540">
    <property type="entry name" value="P-loop containing nucleoside triphosphate hydrolases"/>
    <property type="match status" value="1"/>
</dbReference>
<reference evidence="1" key="2">
    <citation type="journal article" date="2021" name="PeerJ">
        <title>Extensive microbial diversity within the chicken gut microbiome revealed by metagenomics and culture.</title>
        <authorList>
            <person name="Gilroy R."/>
            <person name="Ravi A."/>
            <person name="Getino M."/>
            <person name="Pursley I."/>
            <person name="Horton D.L."/>
            <person name="Alikhan N.F."/>
            <person name="Baker D."/>
            <person name="Gharbi K."/>
            <person name="Hall N."/>
            <person name="Watson M."/>
            <person name="Adriaenssens E.M."/>
            <person name="Foster-Nyarko E."/>
            <person name="Jarju S."/>
            <person name="Secka A."/>
            <person name="Antonio M."/>
            <person name="Oren A."/>
            <person name="Chaudhuri R.R."/>
            <person name="La Ragione R."/>
            <person name="Hildebrand F."/>
            <person name="Pallen M.J."/>
        </authorList>
    </citation>
    <scope>NUCLEOTIDE SEQUENCE</scope>
    <source>
        <strain evidence="1">ChiBcec6-7307</strain>
    </source>
</reference>
<dbReference type="InterPro" id="IPR027417">
    <property type="entry name" value="P-loop_NTPase"/>
</dbReference>
<reference evidence="1" key="1">
    <citation type="submission" date="2020-10" db="EMBL/GenBank/DDBJ databases">
        <authorList>
            <person name="Gilroy R."/>
        </authorList>
    </citation>
    <scope>NUCLEOTIDE SEQUENCE</scope>
    <source>
        <strain evidence="1">ChiBcec6-7307</strain>
    </source>
</reference>
<name>A0A9D1NXC1_9FIRM</name>
<evidence type="ECO:0000313" key="1">
    <source>
        <dbReference type="EMBL" id="HIV22297.1"/>
    </source>
</evidence>
<dbReference type="AlphaFoldDB" id="A0A9D1NXC1"/>
<dbReference type="Proteomes" id="UP000886889">
    <property type="component" value="Unassembled WGS sequence"/>
</dbReference>
<accession>A0A9D1NXC1</accession>
<comment type="caution">
    <text evidence="1">The sequence shown here is derived from an EMBL/GenBank/DDBJ whole genome shotgun (WGS) entry which is preliminary data.</text>
</comment>
<protein>
    <submittedName>
        <fullName evidence="1">Uncharacterized protein</fullName>
    </submittedName>
</protein>
<dbReference type="EMBL" id="DVOS01000001">
    <property type="protein sequence ID" value="HIV22297.1"/>
    <property type="molecule type" value="Genomic_DNA"/>
</dbReference>